<dbReference type="EMBL" id="QGDO01000008">
    <property type="protein sequence ID" value="PWJ38006.1"/>
    <property type="molecule type" value="Genomic_DNA"/>
</dbReference>
<evidence type="ECO:0000313" key="3">
    <source>
        <dbReference type="Proteomes" id="UP000245535"/>
    </source>
</evidence>
<evidence type="ECO:0000256" key="1">
    <source>
        <dbReference type="SAM" id="SignalP"/>
    </source>
</evidence>
<name>A0A315Z5Z9_SEDFL</name>
<dbReference type="RefSeq" id="WP_109622235.1">
    <property type="nucleotide sequence ID" value="NZ_QGDO01000008.1"/>
</dbReference>
<feature type="chain" id="PRO_5016251332" description="Tetratricopeptide repeat protein" evidence="1">
    <location>
        <begin position="20"/>
        <end position="137"/>
    </location>
</feature>
<keyword evidence="1" id="KW-0732">Signal</keyword>
<dbReference type="OrthoDB" id="983152at2"/>
<proteinExistence type="predicted"/>
<reference evidence="2 3" key="1">
    <citation type="submission" date="2018-03" db="EMBL/GenBank/DDBJ databases">
        <title>Genomic Encyclopedia of Archaeal and Bacterial Type Strains, Phase II (KMG-II): from individual species to whole genera.</title>
        <authorList>
            <person name="Goeker M."/>
        </authorList>
    </citation>
    <scope>NUCLEOTIDE SEQUENCE [LARGE SCALE GENOMIC DNA]</scope>
    <source>
        <strain evidence="2 3">DSM 28229</strain>
    </source>
</reference>
<accession>A0A315Z5Z9</accession>
<dbReference type="Proteomes" id="UP000245535">
    <property type="component" value="Unassembled WGS sequence"/>
</dbReference>
<evidence type="ECO:0008006" key="4">
    <source>
        <dbReference type="Google" id="ProtNLM"/>
    </source>
</evidence>
<dbReference type="AlphaFoldDB" id="A0A315Z5Z9"/>
<sequence>MKKITTLIALVTLSVTAFASNDLFNEKENKFESLKIKVASAKSSDWNTPFEAAQICLNNQKNMSDAYVWVEQSIKAKATPQNLELKGDYLALHGLNQMAFENYKKALELKIALGSEDFKALQQKIQTLKKKFFQLNS</sequence>
<organism evidence="2 3">
    <name type="scientific">Sediminitomix flava</name>
    <dbReference type="NCBI Taxonomy" id="379075"/>
    <lineage>
        <taxon>Bacteria</taxon>
        <taxon>Pseudomonadati</taxon>
        <taxon>Bacteroidota</taxon>
        <taxon>Cytophagia</taxon>
        <taxon>Cytophagales</taxon>
        <taxon>Flammeovirgaceae</taxon>
        <taxon>Sediminitomix</taxon>
    </lineage>
</organism>
<protein>
    <recommendedName>
        <fullName evidence="4">Tetratricopeptide repeat protein</fullName>
    </recommendedName>
</protein>
<gene>
    <name evidence="2" type="ORF">BC781_108141</name>
</gene>
<evidence type="ECO:0000313" key="2">
    <source>
        <dbReference type="EMBL" id="PWJ38006.1"/>
    </source>
</evidence>
<keyword evidence="3" id="KW-1185">Reference proteome</keyword>
<feature type="signal peptide" evidence="1">
    <location>
        <begin position="1"/>
        <end position="19"/>
    </location>
</feature>
<comment type="caution">
    <text evidence="2">The sequence shown here is derived from an EMBL/GenBank/DDBJ whole genome shotgun (WGS) entry which is preliminary data.</text>
</comment>